<protein>
    <submittedName>
        <fullName evidence="1 2">Uncharacterized protein</fullName>
    </submittedName>
</protein>
<dbReference type="AlphaFoldDB" id="A0A834R9M9"/>
<gene>
    <name evidence="1" type="ORF">SSS_366</name>
</gene>
<reference evidence="2" key="3">
    <citation type="submission" date="2022-06" db="UniProtKB">
        <authorList>
            <consortium name="EnsemblMetazoa"/>
        </authorList>
    </citation>
    <scope>IDENTIFICATION</scope>
</reference>
<evidence type="ECO:0000313" key="1">
    <source>
        <dbReference type="EMBL" id="KAF7493569.1"/>
    </source>
</evidence>
<keyword evidence="3" id="KW-1185">Reference proteome</keyword>
<organism evidence="1">
    <name type="scientific">Sarcoptes scabiei</name>
    <name type="common">Itch mite</name>
    <name type="synonym">Acarus scabiei</name>
    <dbReference type="NCBI Taxonomy" id="52283"/>
    <lineage>
        <taxon>Eukaryota</taxon>
        <taxon>Metazoa</taxon>
        <taxon>Ecdysozoa</taxon>
        <taxon>Arthropoda</taxon>
        <taxon>Chelicerata</taxon>
        <taxon>Arachnida</taxon>
        <taxon>Acari</taxon>
        <taxon>Acariformes</taxon>
        <taxon>Sarcoptiformes</taxon>
        <taxon>Astigmata</taxon>
        <taxon>Psoroptidia</taxon>
        <taxon>Sarcoptoidea</taxon>
        <taxon>Sarcoptidae</taxon>
        <taxon>Sarcoptinae</taxon>
        <taxon>Sarcoptes</taxon>
    </lineage>
</organism>
<dbReference type="EMBL" id="WVUK01000055">
    <property type="protein sequence ID" value="KAF7493569.1"/>
    <property type="molecule type" value="Genomic_DNA"/>
</dbReference>
<dbReference type="Proteomes" id="UP000070412">
    <property type="component" value="Unassembled WGS sequence"/>
</dbReference>
<reference evidence="1" key="2">
    <citation type="submission" date="2020-01" db="EMBL/GenBank/DDBJ databases">
        <authorList>
            <person name="Korhonen P.K.K."/>
            <person name="Guangxu M.G."/>
            <person name="Wang T.W."/>
            <person name="Stroehlein A.J.S."/>
            <person name="Young N.D."/>
            <person name="Ang C.-S.A."/>
            <person name="Fernando D.W.F."/>
            <person name="Lu H.L."/>
            <person name="Taylor S.T."/>
            <person name="Ehtesham M.E.M."/>
            <person name="Najaraj S.H.N."/>
            <person name="Harsha G.H.G."/>
            <person name="Madugundu A.M."/>
            <person name="Renuse S.R."/>
            <person name="Holt D.H."/>
            <person name="Pandey A.P."/>
            <person name="Papenfuss A.P."/>
            <person name="Gasser R.B.G."/>
            <person name="Fischer K.F."/>
        </authorList>
    </citation>
    <scope>NUCLEOTIDE SEQUENCE</scope>
    <source>
        <strain evidence="1">SSS_KF_BRIS2020</strain>
    </source>
</reference>
<evidence type="ECO:0000313" key="3">
    <source>
        <dbReference type="Proteomes" id="UP000070412"/>
    </source>
</evidence>
<name>A0A834R9M9_SARSC</name>
<accession>A0A834R9M9</accession>
<sequence>MNWTGGVLNQFKRKSGRKAKERWKIEENIKKRQQMRLMQNDQNLANGMISRDPVKKMFPFKRSRYFATNYRDHTCHQEAANNHRFEEPSEASLSVGLLSDQNSNYAQTEKFDEHASNEIDIFEKLIDYQSNDYVSQINLEGFQSSNIEENSELVFFDVESIQKIFEE</sequence>
<evidence type="ECO:0000313" key="2">
    <source>
        <dbReference type="EnsemblMetazoa" id="KAF7493569.1"/>
    </source>
</evidence>
<proteinExistence type="predicted"/>
<reference evidence="3" key="1">
    <citation type="journal article" date="2020" name="PLoS Negl. Trop. Dis.">
        <title>High-quality nuclear genome for Sarcoptes scabiei-A critical resource for a neglected parasite.</title>
        <authorList>
            <person name="Korhonen P.K."/>
            <person name="Gasser R.B."/>
            <person name="Ma G."/>
            <person name="Wang T."/>
            <person name="Stroehlein A.J."/>
            <person name="Young N.D."/>
            <person name="Ang C.S."/>
            <person name="Fernando D.D."/>
            <person name="Lu H.C."/>
            <person name="Taylor S."/>
            <person name="Reynolds S.L."/>
            <person name="Mofiz E."/>
            <person name="Najaraj S.H."/>
            <person name="Gowda H."/>
            <person name="Madugundu A."/>
            <person name="Renuse S."/>
            <person name="Holt D."/>
            <person name="Pandey A."/>
            <person name="Papenfuss A.T."/>
            <person name="Fischer K."/>
        </authorList>
    </citation>
    <scope>NUCLEOTIDE SEQUENCE [LARGE SCALE GENOMIC DNA]</scope>
</reference>
<dbReference type="EnsemblMetazoa" id="SSS_366s_mrna">
    <property type="protein sequence ID" value="KAF7493569.1"/>
    <property type="gene ID" value="SSS_366"/>
</dbReference>